<dbReference type="GO" id="GO:0004630">
    <property type="term" value="F:phospholipase D activity"/>
    <property type="evidence" value="ECO:0007669"/>
    <property type="project" value="UniProtKB-EC"/>
</dbReference>
<evidence type="ECO:0000256" key="3">
    <source>
        <dbReference type="ARBA" id="ARBA00012027"/>
    </source>
</evidence>
<keyword evidence="9" id="KW-1185">Reference proteome</keyword>
<name>A0A4P7VQM8_9BACT</name>
<comment type="catalytic activity">
    <reaction evidence="1">
        <text>a 1,2-diacyl-sn-glycero-3-phosphocholine + H2O = a 1,2-diacyl-sn-glycero-3-phosphate + choline + H(+)</text>
        <dbReference type="Rhea" id="RHEA:14445"/>
        <dbReference type="ChEBI" id="CHEBI:15354"/>
        <dbReference type="ChEBI" id="CHEBI:15377"/>
        <dbReference type="ChEBI" id="CHEBI:15378"/>
        <dbReference type="ChEBI" id="CHEBI:57643"/>
        <dbReference type="ChEBI" id="CHEBI:58608"/>
        <dbReference type="EC" id="3.1.4.4"/>
    </reaction>
</comment>
<dbReference type="Gene3D" id="3.30.870.10">
    <property type="entry name" value="Endonuclease Chain A"/>
    <property type="match status" value="1"/>
</dbReference>
<keyword evidence="4" id="KW-0378">Hydrolase</keyword>
<dbReference type="RefSeq" id="WP_136410992.1">
    <property type="nucleotide sequence ID" value="NZ_CP039393.1"/>
</dbReference>
<sequence length="273" mass="30931">MKISELSIQELHTIVNGDDAPSLRRKGKDLVMLFNKYGGYREVYDEKGLPSINKANGQRPSRKEFTIHHLRELNDSDALRVILEAVVKDSPSPEECIHIINPIIMHDGYSFVECNGIYSISGDIVYHNNDIINEAKFTKIQNDILIALSEAKLSVWVAVAWISNIVIVNKLEELYHAGVDVKILLNRDYTNHKYFPETDIPVFEKRGSGGGKMHNKFCVIDNQVVLHGSYNWSTNAETKNDEVITTTHGDLEMATNFSLRFKDLLNGALPFEK</sequence>
<dbReference type="KEGG" id="mgod:E7746_12300"/>
<dbReference type="Pfam" id="PF13091">
    <property type="entry name" value="PLDc_2"/>
    <property type="match status" value="1"/>
</dbReference>
<dbReference type="PROSITE" id="PS50035">
    <property type="entry name" value="PLD"/>
    <property type="match status" value="1"/>
</dbReference>
<feature type="domain" description="PLD phosphodiesterase" evidence="7">
    <location>
        <begin position="209"/>
        <end position="236"/>
    </location>
</feature>
<dbReference type="EMBL" id="CP039393">
    <property type="protein sequence ID" value="QCD36604.1"/>
    <property type="molecule type" value="Genomic_DNA"/>
</dbReference>
<dbReference type="GO" id="GO:0006793">
    <property type="term" value="P:phosphorus metabolic process"/>
    <property type="evidence" value="ECO:0007669"/>
    <property type="project" value="UniProtKB-ARBA"/>
</dbReference>
<dbReference type="OrthoDB" id="9762009at2"/>
<dbReference type="PANTHER" id="PTHR43856:SF1">
    <property type="entry name" value="MITOCHONDRIAL CARDIOLIPIN HYDROLASE"/>
    <property type="match status" value="1"/>
</dbReference>
<evidence type="ECO:0000313" key="9">
    <source>
        <dbReference type="Proteomes" id="UP000297031"/>
    </source>
</evidence>
<evidence type="ECO:0000256" key="5">
    <source>
        <dbReference type="ARBA" id="ARBA00022963"/>
    </source>
</evidence>
<dbReference type="Proteomes" id="UP000297031">
    <property type="component" value="Chromosome"/>
</dbReference>
<organism evidence="8 9">
    <name type="scientific">Muribaculum gordoncarteri</name>
    <dbReference type="NCBI Taxonomy" id="2530390"/>
    <lineage>
        <taxon>Bacteria</taxon>
        <taxon>Pseudomonadati</taxon>
        <taxon>Bacteroidota</taxon>
        <taxon>Bacteroidia</taxon>
        <taxon>Bacteroidales</taxon>
        <taxon>Muribaculaceae</taxon>
        <taxon>Muribaculum</taxon>
    </lineage>
</organism>
<evidence type="ECO:0000259" key="7">
    <source>
        <dbReference type="PROSITE" id="PS50035"/>
    </source>
</evidence>
<dbReference type="InterPro" id="IPR001736">
    <property type="entry name" value="PLipase_D/transphosphatidylase"/>
</dbReference>
<evidence type="ECO:0000256" key="1">
    <source>
        <dbReference type="ARBA" id="ARBA00000798"/>
    </source>
</evidence>
<evidence type="ECO:0000256" key="4">
    <source>
        <dbReference type="ARBA" id="ARBA00022801"/>
    </source>
</evidence>
<dbReference type="AlphaFoldDB" id="A0A4P7VQM8"/>
<comment type="similarity">
    <text evidence="2">Belongs to the phospholipase D family.</text>
</comment>
<reference evidence="8 9" key="1">
    <citation type="submission" date="2019-02" db="EMBL/GenBank/DDBJ databases">
        <title>Isolation and identification of novel species under the genus Muribaculum.</title>
        <authorList>
            <person name="Miyake S."/>
            <person name="Ding Y."/>
            <person name="Low A."/>
            <person name="Soh M."/>
            <person name="Seedorf H."/>
        </authorList>
    </citation>
    <scope>NUCLEOTIDE SEQUENCE [LARGE SCALE GENOMIC DNA]</scope>
    <source>
        <strain evidence="8 9">TLL-A4</strain>
    </source>
</reference>
<dbReference type="SUPFAM" id="SSF56024">
    <property type="entry name" value="Phospholipase D/nuclease"/>
    <property type="match status" value="1"/>
</dbReference>
<evidence type="ECO:0000256" key="2">
    <source>
        <dbReference type="ARBA" id="ARBA00008664"/>
    </source>
</evidence>
<keyword evidence="6" id="KW-0443">Lipid metabolism</keyword>
<keyword evidence="5" id="KW-0442">Lipid degradation</keyword>
<proteinExistence type="inferred from homology"/>
<dbReference type="GO" id="GO:0016891">
    <property type="term" value="F:RNA endonuclease activity producing 5'-phosphomonoesters, hydrolytic mechanism"/>
    <property type="evidence" value="ECO:0007669"/>
    <property type="project" value="TreeGrafter"/>
</dbReference>
<gene>
    <name evidence="8" type="ORF">E7746_12300</name>
</gene>
<protein>
    <recommendedName>
        <fullName evidence="3">phospholipase D</fullName>
        <ecNumber evidence="3">3.1.4.4</ecNumber>
    </recommendedName>
</protein>
<evidence type="ECO:0000313" key="8">
    <source>
        <dbReference type="EMBL" id="QCD36604.1"/>
    </source>
</evidence>
<dbReference type="InterPro" id="IPR025202">
    <property type="entry name" value="PLD-like_dom"/>
</dbReference>
<dbReference type="PANTHER" id="PTHR43856">
    <property type="entry name" value="CARDIOLIPIN HYDROLASE"/>
    <property type="match status" value="1"/>
</dbReference>
<accession>A0A4P7VQM8</accession>
<dbReference type="InterPro" id="IPR051406">
    <property type="entry name" value="PLD_domain"/>
</dbReference>
<dbReference type="EC" id="3.1.4.4" evidence="3"/>
<evidence type="ECO:0000256" key="6">
    <source>
        <dbReference type="ARBA" id="ARBA00023098"/>
    </source>
</evidence>
<dbReference type="GO" id="GO:0016042">
    <property type="term" value="P:lipid catabolic process"/>
    <property type="evidence" value="ECO:0007669"/>
    <property type="project" value="UniProtKB-KW"/>
</dbReference>